<keyword evidence="13" id="KW-0472">Membrane</keyword>
<sequence length="274" mass="31502">MHYRDILYSVYNSILRLQFWKWYAEFFPISLIKQADLDPKKNYVFGYHPHGIISVGAWTNFCTEANNISEVFPGVTIHMLMLTANFNLPLYRDFFMAHGLCSVSRQSCENILSKGPGNSILIVVGGAGESLSARPGVYNLILKRRLGFIKLAMNRGADLVPVFSFGENDIWDQVNNESNGRLYKFQKRIQKAAGVTIPLFHGRGLFNYEWGLMPHRRQIVTVVGKPIPVKQNANPTEEEIFELQKQYINGLYEIWNQYKDVYAKNRVNELTLVE</sequence>
<dbReference type="InterPro" id="IPR007130">
    <property type="entry name" value="DAGAT"/>
</dbReference>
<dbReference type="PANTHER" id="PTHR12317">
    <property type="entry name" value="DIACYLGLYCEROL O-ACYLTRANSFERASE"/>
    <property type="match status" value="1"/>
</dbReference>
<keyword evidence="10" id="KW-0256">Endoplasmic reticulum</keyword>
<evidence type="ECO:0000256" key="6">
    <source>
        <dbReference type="ARBA" id="ARBA00022516"/>
    </source>
</evidence>
<keyword evidence="12" id="KW-0443">Lipid metabolism</keyword>
<evidence type="ECO:0000256" key="3">
    <source>
        <dbReference type="ARBA" id="ARBA00005189"/>
    </source>
</evidence>
<keyword evidence="11" id="KW-1133">Transmembrane helix</keyword>
<keyword evidence="6" id="KW-0444">Lipid biosynthesis</keyword>
<comment type="similarity">
    <text evidence="4">Belongs to the diacylglycerol acyltransferase family.</text>
</comment>
<evidence type="ECO:0000256" key="9">
    <source>
        <dbReference type="ARBA" id="ARBA00022798"/>
    </source>
</evidence>
<evidence type="ECO:0000256" key="11">
    <source>
        <dbReference type="ARBA" id="ARBA00022989"/>
    </source>
</evidence>
<evidence type="ECO:0000256" key="7">
    <source>
        <dbReference type="ARBA" id="ARBA00022679"/>
    </source>
</evidence>
<evidence type="ECO:0000313" key="17">
    <source>
        <dbReference type="Proteomes" id="UP000789508"/>
    </source>
</evidence>
<proteinExistence type="inferred from homology"/>
<comment type="caution">
    <text evidence="16">The sequence shown here is derived from an EMBL/GenBank/DDBJ whole genome shotgun (WGS) entry which is preliminary data.</text>
</comment>
<gene>
    <name evidence="16" type="ORF">ALEPTO_LOCUS5380</name>
</gene>
<comment type="pathway">
    <text evidence="3">Lipid metabolism.</text>
</comment>
<dbReference type="GO" id="GO:0006071">
    <property type="term" value="P:glycerol metabolic process"/>
    <property type="evidence" value="ECO:0007669"/>
    <property type="project" value="UniProtKB-KW"/>
</dbReference>
<keyword evidence="9" id="KW-0319">Glycerol metabolism</keyword>
<dbReference type="EC" id="2.3.1.20" evidence="5"/>
<evidence type="ECO:0000256" key="15">
    <source>
        <dbReference type="ARBA" id="ARBA00048109"/>
    </source>
</evidence>
<evidence type="ECO:0000313" key="16">
    <source>
        <dbReference type="EMBL" id="CAG8540406.1"/>
    </source>
</evidence>
<protein>
    <recommendedName>
        <fullName evidence="5">diacylglycerol O-acyltransferase</fullName>
        <ecNumber evidence="5">2.3.1.20</ecNumber>
    </recommendedName>
</protein>
<evidence type="ECO:0000256" key="5">
    <source>
        <dbReference type="ARBA" id="ARBA00013244"/>
    </source>
</evidence>
<organism evidence="16 17">
    <name type="scientific">Ambispora leptoticha</name>
    <dbReference type="NCBI Taxonomy" id="144679"/>
    <lineage>
        <taxon>Eukaryota</taxon>
        <taxon>Fungi</taxon>
        <taxon>Fungi incertae sedis</taxon>
        <taxon>Mucoromycota</taxon>
        <taxon>Glomeromycotina</taxon>
        <taxon>Glomeromycetes</taxon>
        <taxon>Archaeosporales</taxon>
        <taxon>Ambisporaceae</taxon>
        <taxon>Ambispora</taxon>
    </lineage>
</organism>
<evidence type="ECO:0000256" key="2">
    <source>
        <dbReference type="ARBA" id="ARBA00004771"/>
    </source>
</evidence>
<evidence type="ECO:0000256" key="8">
    <source>
        <dbReference type="ARBA" id="ARBA00022692"/>
    </source>
</evidence>
<name>A0A9N9AUA1_9GLOM</name>
<dbReference type="CDD" id="cd07987">
    <property type="entry name" value="LPLAT_MGAT-like"/>
    <property type="match status" value="1"/>
</dbReference>
<reference evidence="16" key="1">
    <citation type="submission" date="2021-06" db="EMBL/GenBank/DDBJ databases">
        <authorList>
            <person name="Kallberg Y."/>
            <person name="Tangrot J."/>
            <person name="Rosling A."/>
        </authorList>
    </citation>
    <scope>NUCLEOTIDE SEQUENCE</scope>
    <source>
        <strain evidence="16">FL130A</strain>
    </source>
</reference>
<dbReference type="OrthoDB" id="264532at2759"/>
<dbReference type="GO" id="GO:0004144">
    <property type="term" value="F:diacylglycerol O-acyltransferase activity"/>
    <property type="evidence" value="ECO:0007669"/>
    <property type="project" value="UniProtKB-EC"/>
</dbReference>
<accession>A0A9N9AUA1</accession>
<dbReference type="PANTHER" id="PTHR12317:SF0">
    <property type="entry name" value="ACYLTRANSFERASE"/>
    <property type="match status" value="1"/>
</dbReference>
<dbReference type="AlphaFoldDB" id="A0A9N9AUA1"/>
<comment type="subcellular location">
    <subcellularLocation>
        <location evidence="1">Endoplasmic reticulum membrane</location>
        <topology evidence="1">Multi-pass membrane protein</topology>
    </subcellularLocation>
</comment>
<comment type="pathway">
    <text evidence="2">Glycerolipid metabolism; triacylglycerol biosynthesis.</text>
</comment>
<evidence type="ECO:0000256" key="13">
    <source>
        <dbReference type="ARBA" id="ARBA00023136"/>
    </source>
</evidence>
<evidence type="ECO:0000256" key="1">
    <source>
        <dbReference type="ARBA" id="ARBA00004477"/>
    </source>
</evidence>
<keyword evidence="8" id="KW-0812">Transmembrane</keyword>
<dbReference type="Pfam" id="PF03982">
    <property type="entry name" value="DAGAT"/>
    <property type="match status" value="1"/>
</dbReference>
<evidence type="ECO:0000256" key="10">
    <source>
        <dbReference type="ARBA" id="ARBA00022824"/>
    </source>
</evidence>
<dbReference type="EMBL" id="CAJVPS010001500">
    <property type="protein sequence ID" value="CAG8540406.1"/>
    <property type="molecule type" value="Genomic_DNA"/>
</dbReference>
<keyword evidence="17" id="KW-1185">Reference proteome</keyword>
<evidence type="ECO:0000256" key="4">
    <source>
        <dbReference type="ARBA" id="ARBA00005420"/>
    </source>
</evidence>
<evidence type="ECO:0000256" key="14">
    <source>
        <dbReference type="ARBA" id="ARBA00023315"/>
    </source>
</evidence>
<dbReference type="Proteomes" id="UP000789508">
    <property type="component" value="Unassembled WGS sequence"/>
</dbReference>
<dbReference type="GO" id="GO:0005789">
    <property type="term" value="C:endoplasmic reticulum membrane"/>
    <property type="evidence" value="ECO:0007669"/>
    <property type="project" value="UniProtKB-SubCell"/>
</dbReference>
<evidence type="ECO:0000256" key="12">
    <source>
        <dbReference type="ARBA" id="ARBA00023098"/>
    </source>
</evidence>
<dbReference type="GO" id="GO:0019432">
    <property type="term" value="P:triglyceride biosynthetic process"/>
    <property type="evidence" value="ECO:0007669"/>
    <property type="project" value="TreeGrafter"/>
</dbReference>
<keyword evidence="14" id="KW-0012">Acyltransferase</keyword>
<keyword evidence="7" id="KW-0808">Transferase</keyword>
<comment type="catalytic activity">
    <reaction evidence="15">
        <text>an acyl-CoA + a 1,2-diacyl-sn-glycerol = a triacyl-sn-glycerol + CoA</text>
        <dbReference type="Rhea" id="RHEA:10868"/>
        <dbReference type="ChEBI" id="CHEBI:17815"/>
        <dbReference type="ChEBI" id="CHEBI:57287"/>
        <dbReference type="ChEBI" id="CHEBI:58342"/>
        <dbReference type="ChEBI" id="CHEBI:64615"/>
        <dbReference type="EC" id="2.3.1.20"/>
    </reaction>
</comment>